<evidence type="ECO:0000313" key="3">
    <source>
        <dbReference type="Proteomes" id="UP001154282"/>
    </source>
</evidence>
<feature type="region of interest" description="Disordered" evidence="1">
    <location>
        <begin position="1"/>
        <end position="80"/>
    </location>
</feature>
<dbReference type="PANTHER" id="PTHR31228">
    <property type="entry name" value="CYSTATIN/MONELLIN SUPERFAMILY PROTEIN"/>
    <property type="match status" value="1"/>
</dbReference>
<dbReference type="EMBL" id="CAMGYJ010000009">
    <property type="protein sequence ID" value="CAI0473839.1"/>
    <property type="molecule type" value="Genomic_DNA"/>
</dbReference>
<evidence type="ECO:0000313" key="2">
    <source>
        <dbReference type="EMBL" id="CAI0473839.1"/>
    </source>
</evidence>
<protein>
    <submittedName>
        <fullName evidence="2">Uncharacterized protein</fullName>
    </submittedName>
</protein>
<dbReference type="PANTHER" id="PTHR31228:SF25">
    <property type="entry name" value="CYSTATIN-LIKE PROTEIN-RELATED"/>
    <property type="match status" value="1"/>
</dbReference>
<evidence type="ECO:0000256" key="1">
    <source>
        <dbReference type="SAM" id="MobiDB-lite"/>
    </source>
</evidence>
<sequence>MEPKTIQSSSDSDLAVSSDELVPSSKSFPDETVGGSSLPKRQKVEEEEDDKESSDVSVAELMEAGKELTPKAATPFDPDEDEGYQRLLKKVTDSEGFDLDEDPPMEYIFAGFRLVRVHLHNPYHAGHARIVRSCIDFAIKKQSERVCDILYRFSSPSPIYLIPLSILGSSMYICMCNTSLCSQLTYVDTVSANVMVEVGHIYFITFRARDSSSQVKTYQAEVSSGLWDEMDVKIFREKKP</sequence>
<proteinExistence type="predicted"/>
<feature type="compositionally biased region" description="Low complexity" evidence="1">
    <location>
        <begin position="8"/>
        <end position="19"/>
    </location>
</feature>
<dbReference type="Proteomes" id="UP001154282">
    <property type="component" value="Unassembled WGS sequence"/>
</dbReference>
<organism evidence="2 3">
    <name type="scientific">Linum tenue</name>
    <dbReference type="NCBI Taxonomy" id="586396"/>
    <lineage>
        <taxon>Eukaryota</taxon>
        <taxon>Viridiplantae</taxon>
        <taxon>Streptophyta</taxon>
        <taxon>Embryophyta</taxon>
        <taxon>Tracheophyta</taxon>
        <taxon>Spermatophyta</taxon>
        <taxon>Magnoliopsida</taxon>
        <taxon>eudicotyledons</taxon>
        <taxon>Gunneridae</taxon>
        <taxon>Pentapetalae</taxon>
        <taxon>rosids</taxon>
        <taxon>fabids</taxon>
        <taxon>Malpighiales</taxon>
        <taxon>Linaceae</taxon>
        <taxon>Linum</taxon>
    </lineage>
</organism>
<keyword evidence="3" id="KW-1185">Reference proteome</keyword>
<gene>
    <name evidence="2" type="ORF">LITE_LOCUS39796</name>
</gene>
<dbReference type="Gene3D" id="3.10.450.10">
    <property type="match status" value="1"/>
</dbReference>
<accession>A0AAV0PSX4</accession>
<name>A0AAV0PSX4_9ROSI</name>
<reference evidence="2" key="1">
    <citation type="submission" date="2022-08" db="EMBL/GenBank/DDBJ databases">
        <authorList>
            <person name="Gutierrez-Valencia J."/>
        </authorList>
    </citation>
    <scope>NUCLEOTIDE SEQUENCE</scope>
</reference>
<comment type="caution">
    <text evidence="2">The sequence shown here is derived from an EMBL/GenBank/DDBJ whole genome shotgun (WGS) entry which is preliminary data.</text>
</comment>
<dbReference type="AlphaFoldDB" id="A0AAV0PSX4"/>